<keyword evidence="1" id="KW-0472">Membrane</keyword>
<feature type="transmembrane region" description="Helical" evidence="1">
    <location>
        <begin position="326"/>
        <end position="348"/>
    </location>
</feature>
<protein>
    <submittedName>
        <fullName evidence="2">Gaa1-like, GPI transamidase component</fullName>
    </submittedName>
</protein>
<dbReference type="GO" id="GO:0016255">
    <property type="term" value="P:attachment of GPI anchor to protein"/>
    <property type="evidence" value="ECO:0007669"/>
    <property type="project" value="TreeGrafter"/>
</dbReference>
<organism evidence="2 3">
    <name type="scientific">Oesophagostomum dentatum</name>
    <name type="common">Nodular worm</name>
    <dbReference type="NCBI Taxonomy" id="61180"/>
    <lineage>
        <taxon>Eukaryota</taxon>
        <taxon>Metazoa</taxon>
        <taxon>Ecdysozoa</taxon>
        <taxon>Nematoda</taxon>
        <taxon>Chromadorea</taxon>
        <taxon>Rhabditida</taxon>
        <taxon>Rhabditina</taxon>
        <taxon>Rhabditomorpha</taxon>
        <taxon>Strongyloidea</taxon>
        <taxon>Strongylidae</taxon>
        <taxon>Oesophagostomum</taxon>
    </lineage>
</organism>
<evidence type="ECO:0000256" key="1">
    <source>
        <dbReference type="SAM" id="Phobius"/>
    </source>
</evidence>
<dbReference type="EMBL" id="KN553238">
    <property type="protein sequence ID" value="KHJ90233.1"/>
    <property type="molecule type" value="Genomic_DNA"/>
</dbReference>
<feature type="transmembrane region" description="Helical" evidence="1">
    <location>
        <begin position="431"/>
        <end position="452"/>
    </location>
</feature>
<proteinExistence type="predicted"/>
<dbReference type="InterPro" id="IPR007246">
    <property type="entry name" value="Gaa1"/>
</dbReference>
<reference evidence="2 3" key="1">
    <citation type="submission" date="2014-03" db="EMBL/GenBank/DDBJ databases">
        <title>Draft genome of the hookworm Oesophagostomum dentatum.</title>
        <authorList>
            <person name="Mitreva M."/>
        </authorList>
    </citation>
    <scope>NUCLEOTIDE SEQUENCE [LARGE SCALE GENOMIC DNA]</scope>
    <source>
        <strain evidence="2 3">OD-Hann</strain>
    </source>
</reference>
<keyword evidence="1" id="KW-0812">Transmembrane</keyword>
<dbReference type="OrthoDB" id="445301at2759"/>
<keyword evidence="3" id="KW-1185">Reference proteome</keyword>
<dbReference type="Pfam" id="PF04114">
    <property type="entry name" value="Gaa1"/>
    <property type="match status" value="1"/>
</dbReference>
<feature type="transmembrane region" description="Helical" evidence="1">
    <location>
        <begin position="23"/>
        <end position="41"/>
    </location>
</feature>
<feature type="transmembrane region" description="Helical" evidence="1">
    <location>
        <begin position="464"/>
        <end position="488"/>
    </location>
</feature>
<dbReference type="GO" id="GO:0042765">
    <property type="term" value="C:GPI-anchor transamidase complex"/>
    <property type="evidence" value="ECO:0007669"/>
    <property type="project" value="InterPro"/>
</dbReference>
<dbReference type="Proteomes" id="UP000053660">
    <property type="component" value="Unassembled WGS sequence"/>
</dbReference>
<dbReference type="PANTHER" id="PTHR13304:SF0">
    <property type="entry name" value="GLYCOSYLPHOSPHATIDYLINOSITOL ANCHOR ATTACHMENT 1 PROTEIN"/>
    <property type="match status" value="1"/>
</dbReference>
<dbReference type="AlphaFoldDB" id="A0A0B1SY75"/>
<feature type="transmembrane region" description="Helical" evidence="1">
    <location>
        <begin position="360"/>
        <end position="380"/>
    </location>
</feature>
<name>A0A0B1SY75_OESDE</name>
<evidence type="ECO:0000313" key="2">
    <source>
        <dbReference type="EMBL" id="KHJ90233.1"/>
    </source>
</evidence>
<sequence>MRSLVTSSGQRHRLLQRILDRPGLFGLISFATALYYASFILDYRNAEHTRVSEHALMPGLVTERFDKDGLAVEYLHGLREHVNRSQNASGTNVYAVLRAPRTTGVEAMLFAVDLTQREAAAMMMAYAAFARQQVYWARDLFFVFVDGGAPGMDAWLSEYHLVEDGALHGDPLPEVGGMMIAGVVIKSQATKSTKGPLLRIELNHLNGQLPNLDLFNSVVRIAGKGKFALQSTVYGVRDMEQGGTDWHMLVPLRAMYTQAFVAVEGIHSVMGKYGVQAITVAVPSLASYPLRHSARLLEAIARSLNNVLERFHQSYFLYILASPDNFVSIAYFMPIIGGVLLPLLMFAYRDWTYLSSFTVPRTWILIHAIGLCTWMISTTYFAKYSENPKSEIIYLGLSMLIPWGLIVPTPISEIQSLRFFLLLECSLAAASVALLNFSLALCFALVAVPVIIKFTQDNEKRPRALLRTALALVCHPAGIYALFLVYGIPYLGYGGKPVPLEVNTALLLKNHYMAHSS</sequence>
<dbReference type="PANTHER" id="PTHR13304">
    <property type="entry name" value="GLYCOSYLPHOSPHATIDYLINOSITOL ANCHOR ATTACHMENT 1 PROTEIN"/>
    <property type="match status" value="1"/>
</dbReference>
<accession>A0A0B1SY75</accession>
<keyword evidence="1" id="KW-1133">Transmembrane helix</keyword>
<gene>
    <name evidence="2" type="ORF">OESDEN_09926</name>
</gene>
<evidence type="ECO:0000313" key="3">
    <source>
        <dbReference type="Proteomes" id="UP000053660"/>
    </source>
</evidence>
<feature type="transmembrane region" description="Helical" evidence="1">
    <location>
        <begin position="392"/>
        <end position="411"/>
    </location>
</feature>